<evidence type="ECO:0000256" key="3">
    <source>
        <dbReference type="SAM" id="SignalP"/>
    </source>
</evidence>
<evidence type="ECO:0000256" key="2">
    <source>
        <dbReference type="ARBA" id="ARBA00022801"/>
    </source>
</evidence>
<dbReference type="EMBL" id="JACAZI010000003">
    <property type="protein sequence ID" value="KAF7366039.1"/>
    <property type="molecule type" value="Genomic_DNA"/>
</dbReference>
<reference evidence="6" key="1">
    <citation type="submission" date="2020-05" db="EMBL/GenBank/DDBJ databases">
        <title>Mycena genomes resolve the evolution of fungal bioluminescence.</title>
        <authorList>
            <person name="Tsai I.J."/>
        </authorList>
    </citation>
    <scope>NUCLEOTIDE SEQUENCE</scope>
    <source>
        <strain evidence="6">CCC161011</strain>
    </source>
</reference>
<gene>
    <name evidence="6" type="ORF">MVEN_00480100</name>
</gene>
<evidence type="ECO:0000313" key="6">
    <source>
        <dbReference type="EMBL" id="KAF7366039.1"/>
    </source>
</evidence>
<dbReference type="PANTHER" id="PTHR43248">
    <property type="entry name" value="2-SUCCINYL-6-HYDROXY-2,4-CYCLOHEXADIENE-1-CARBOXYLATE SYNTHASE"/>
    <property type="match status" value="1"/>
</dbReference>
<comment type="caution">
    <text evidence="6">The sequence shown here is derived from an EMBL/GenBank/DDBJ whole genome shotgun (WGS) entry which is preliminary data.</text>
</comment>
<dbReference type="Pfam" id="PF08386">
    <property type="entry name" value="Abhydrolase_4"/>
    <property type="match status" value="1"/>
</dbReference>
<name>A0A8H7D8C9_9AGAR</name>
<dbReference type="Proteomes" id="UP000620124">
    <property type="component" value="Unassembled WGS sequence"/>
</dbReference>
<dbReference type="GO" id="GO:0016787">
    <property type="term" value="F:hydrolase activity"/>
    <property type="evidence" value="ECO:0007669"/>
    <property type="project" value="UniProtKB-KW"/>
</dbReference>
<comment type="similarity">
    <text evidence="1">Belongs to the peptidase S33 family.</text>
</comment>
<dbReference type="AlphaFoldDB" id="A0A8H7D8C9"/>
<evidence type="ECO:0000259" key="4">
    <source>
        <dbReference type="Pfam" id="PF00561"/>
    </source>
</evidence>
<keyword evidence="2 6" id="KW-0378">Hydrolase</keyword>
<feature type="signal peptide" evidence="3">
    <location>
        <begin position="1"/>
        <end position="23"/>
    </location>
</feature>
<dbReference type="Pfam" id="PF00561">
    <property type="entry name" value="Abhydrolase_1"/>
    <property type="match status" value="1"/>
</dbReference>
<evidence type="ECO:0000313" key="7">
    <source>
        <dbReference type="Proteomes" id="UP000620124"/>
    </source>
</evidence>
<evidence type="ECO:0000259" key="5">
    <source>
        <dbReference type="Pfam" id="PF08386"/>
    </source>
</evidence>
<feature type="domain" description="AB hydrolase-1" evidence="4">
    <location>
        <begin position="103"/>
        <end position="288"/>
    </location>
</feature>
<accession>A0A8H7D8C9</accession>
<dbReference type="InterPro" id="IPR029058">
    <property type="entry name" value="AB_hydrolase_fold"/>
</dbReference>
<dbReference type="InterPro" id="IPR013595">
    <property type="entry name" value="Pept_S33_TAP-like_C"/>
</dbReference>
<evidence type="ECO:0000256" key="1">
    <source>
        <dbReference type="ARBA" id="ARBA00010088"/>
    </source>
</evidence>
<feature type="chain" id="PRO_5034024677" evidence="3">
    <location>
        <begin position="24"/>
        <end position="601"/>
    </location>
</feature>
<dbReference type="Gene3D" id="3.40.50.1820">
    <property type="entry name" value="alpha/beta hydrolase"/>
    <property type="match status" value="1"/>
</dbReference>
<dbReference type="InterPro" id="IPR000073">
    <property type="entry name" value="AB_hydrolase_1"/>
</dbReference>
<sequence>MISLSRPFLFSAILLSHTLAARAADTFLWDRLTPSQDLEWVQCYSTFQCTRLEARSINLRHDIKFLKRFVQVPLDYSDPNVGTAALAVIRLPANVSEAQYRGPLLFNPGGPGGSGVDSLVANGPSFQAVLGSQSNQYDIVSFDPRGELSEYPLHLMSLLSGLDDPGVRYSTPIAVFFETDAERALWNAAAPFASLNASSDAIPQAWGHAHLLGAIAAQRDTSQILKYLTTDNVARDMLQITQKFGFEKLQYYGISYGSVLGATFAAMFPDKVDRILIDGVLDSDAWFSANLTIEVTDTDKALQTFFDGCAAAGPDLCAFYKPTAVEIADRLTALTASIRTQPIPVLTPAGYGLVDYSLLRLSLLGALYHPFSLFPTLARGLAALENGDGSILYSISQEPAFLCDCANNTASPPTDDSTVAIECGDAIEVTDSIEEVTEFYQNAAKTSQFAEFSVGSTRVSCAGWKVYREDRFKGPVAAANTSFPLLLVTTTADPDAPKAAALKTQAGFPGSVLLTQDGPGHTSLSAPSLCTIGYFRQYFLNGILPPPGTVCPVDATLFGASANSTSKRAALSADEEEVLAALKVISDSVLPVITRKMRRRN</sequence>
<dbReference type="SUPFAM" id="SSF53474">
    <property type="entry name" value="alpha/beta-Hydrolases"/>
    <property type="match status" value="2"/>
</dbReference>
<keyword evidence="7" id="KW-1185">Reference proteome</keyword>
<organism evidence="6 7">
    <name type="scientific">Mycena venus</name>
    <dbReference type="NCBI Taxonomy" id="2733690"/>
    <lineage>
        <taxon>Eukaryota</taxon>
        <taxon>Fungi</taxon>
        <taxon>Dikarya</taxon>
        <taxon>Basidiomycota</taxon>
        <taxon>Agaricomycotina</taxon>
        <taxon>Agaricomycetes</taxon>
        <taxon>Agaricomycetidae</taxon>
        <taxon>Agaricales</taxon>
        <taxon>Marasmiineae</taxon>
        <taxon>Mycenaceae</taxon>
        <taxon>Mycena</taxon>
    </lineage>
</organism>
<proteinExistence type="inferred from homology"/>
<dbReference type="OrthoDB" id="425534at2759"/>
<feature type="domain" description="Peptidase S33 tripeptidyl aminopeptidase-like C-terminal" evidence="5">
    <location>
        <begin position="454"/>
        <end position="551"/>
    </location>
</feature>
<keyword evidence="3" id="KW-0732">Signal</keyword>
<dbReference type="InterPro" id="IPR051601">
    <property type="entry name" value="Serine_prot/Carboxylest_S33"/>
</dbReference>
<protein>
    <submittedName>
        <fullName evidence="6">AB hydrolase-1 domain-containing protein</fullName>
    </submittedName>
</protein>
<dbReference type="PANTHER" id="PTHR43248:SF25">
    <property type="entry name" value="AB HYDROLASE-1 DOMAIN-CONTAINING PROTEIN-RELATED"/>
    <property type="match status" value="1"/>
</dbReference>